<dbReference type="InterPro" id="IPR000719">
    <property type="entry name" value="Prot_kinase_dom"/>
</dbReference>
<evidence type="ECO:0000256" key="14">
    <source>
        <dbReference type="ARBA" id="ARBA00023170"/>
    </source>
</evidence>
<dbReference type="Pfam" id="PF01453">
    <property type="entry name" value="B_lectin"/>
    <property type="match status" value="1"/>
</dbReference>
<dbReference type="FunFam" id="2.90.10.10:FF:000026">
    <property type="entry name" value="Serine/threonine-protein kinase"/>
    <property type="match status" value="1"/>
</dbReference>
<dbReference type="SMART" id="SM00220">
    <property type="entry name" value="S_TKc"/>
    <property type="match status" value="1"/>
</dbReference>
<dbReference type="PROSITE" id="PS00107">
    <property type="entry name" value="PROTEIN_KINASE_ATP"/>
    <property type="match status" value="1"/>
</dbReference>
<keyword evidence="12" id="KW-0472">Membrane</keyword>
<dbReference type="PANTHER" id="PTHR47976">
    <property type="entry name" value="G-TYPE LECTIN S-RECEPTOR-LIKE SERINE/THREONINE-PROTEIN KINASE SD2-5"/>
    <property type="match status" value="1"/>
</dbReference>
<keyword evidence="8 18" id="KW-0547">Nucleotide-binding</keyword>
<dbReference type="GO" id="GO:0005524">
    <property type="term" value="F:ATP binding"/>
    <property type="evidence" value="ECO:0007669"/>
    <property type="project" value="UniProtKB-UniRule"/>
</dbReference>
<evidence type="ECO:0000256" key="8">
    <source>
        <dbReference type="ARBA" id="ARBA00022741"/>
    </source>
</evidence>
<evidence type="ECO:0000256" key="18">
    <source>
        <dbReference type="PIRNR" id="PIRNR000641"/>
    </source>
</evidence>
<proteinExistence type="inferred from homology"/>
<keyword evidence="14" id="KW-0675">Receptor</keyword>
<evidence type="ECO:0000256" key="2">
    <source>
        <dbReference type="ARBA" id="ARBA00022527"/>
    </source>
</evidence>
<dbReference type="SUPFAM" id="SSF51110">
    <property type="entry name" value="alpha-D-mannose-specific plant lectins"/>
    <property type="match status" value="2"/>
</dbReference>
<dbReference type="GO" id="GO:0030246">
    <property type="term" value="F:carbohydrate binding"/>
    <property type="evidence" value="ECO:0007669"/>
    <property type="project" value="UniProtKB-KW"/>
</dbReference>
<dbReference type="FunFam" id="3.30.200.20:FF:000059">
    <property type="entry name" value="S-receptor-like serine/threonine-protein kinase"/>
    <property type="match status" value="1"/>
</dbReference>
<evidence type="ECO:0000313" key="23">
    <source>
        <dbReference type="Proteomes" id="UP001428341"/>
    </source>
</evidence>
<dbReference type="PIRSF" id="PIRSF000641">
    <property type="entry name" value="SRK"/>
    <property type="match status" value="1"/>
</dbReference>
<organism evidence="22 23">
    <name type="scientific">Citrus x changshan-huyou</name>
    <dbReference type="NCBI Taxonomy" id="2935761"/>
    <lineage>
        <taxon>Eukaryota</taxon>
        <taxon>Viridiplantae</taxon>
        <taxon>Streptophyta</taxon>
        <taxon>Embryophyta</taxon>
        <taxon>Tracheophyta</taxon>
        <taxon>Spermatophyta</taxon>
        <taxon>Magnoliopsida</taxon>
        <taxon>eudicotyledons</taxon>
        <taxon>Gunneridae</taxon>
        <taxon>Pentapetalae</taxon>
        <taxon>rosids</taxon>
        <taxon>malvids</taxon>
        <taxon>Sapindales</taxon>
        <taxon>Rutaceae</taxon>
        <taxon>Aurantioideae</taxon>
        <taxon>Citrus</taxon>
    </lineage>
</organism>
<keyword evidence="3" id="KW-0245">EGF-like domain</keyword>
<protein>
    <recommendedName>
        <fullName evidence="18">Receptor-like serine/threonine-protein kinase</fullName>
        <ecNumber evidence="18">2.7.11.1</ecNumber>
    </recommendedName>
</protein>
<evidence type="ECO:0000256" key="10">
    <source>
        <dbReference type="ARBA" id="ARBA00022840"/>
    </source>
</evidence>
<comment type="similarity">
    <text evidence="18">Belongs to the protein kinase superfamily. Ser/Thr protein kinase family.</text>
</comment>
<dbReference type="InterPro" id="IPR051343">
    <property type="entry name" value="G-type_lectin_kinases/EP1-like"/>
</dbReference>
<evidence type="ECO:0000256" key="4">
    <source>
        <dbReference type="ARBA" id="ARBA00022679"/>
    </source>
</evidence>
<evidence type="ECO:0000259" key="20">
    <source>
        <dbReference type="PROSITE" id="PS50011"/>
    </source>
</evidence>
<keyword evidence="7" id="KW-0430">Lectin</keyword>
<evidence type="ECO:0000256" key="1">
    <source>
        <dbReference type="ARBA" id="ARBA00004479"/>
    </source>
</evidence>
<evidence type="ECO:0000256" key="15">
    <source>
        <dbReference type="ARBA" id="ARBA00023180"/>
    </source>
</evidence>
<dbReference type="InterPro" id="IPR011009">
    <property type="entry name" value="Kinase-like_dom_sf"/>
</dbReference>
<keyword evidence="2 18" id="KW-0723">Serine/threonine-protein kinase</keyword>
<dbReference type="InterPro" id="IPR024171">
    <property type="entry name" value="SRK-like_kinase"/>
</dbReference>
<keyword evidence="5" id="KW-0812">Transmembrane</keyword>
<evidence type="ECO:0000256" key="19">
    <source>
        <dbReference type="PROSITE-ProRule" id="PRU10141"/>
    </source>
</evidence>
<comment type="caution">
    <text evidence="22">The sequence shown here is derived from an EMBL/GenBank/DDBJ whole genome shotgun (WGS) entry which is preliminary data.</text>
</comment>
<evidence type="ECO:0000313" key="22">
    <source>
        <dbReference type="EMBL" id="KAK9230339.1"/>
    </source>
</evidence>
<dbReference type="PROSITE" id="PS50927">
    <property type="entry name" value="BULB_LECTIN"/>
    <property type="match status" value="1"/>
</dbReference>
<sequence>MADSCRKKMIAARTVSYFLFFPNVSLFQLLVIQGKPELVADDETKMAQMTLENLENCNVAEEHEDGVIAEDAEAGVAIVAAIVKLRAGIWLIGSGLANDIIVEWTARRTDPVVSSGAALQFSVDGSRVLLRNSNGEVQLIAEPTLTAVAAAMLDSGNFVLYASSSQTVWASFDHPTDTLLVGQKLATNSALYSSISLTNQSTGNFKLWMQSDGNLNAFPLRSILEDNYGYWSSYTSGAGHNVTLNLDQDGTLYLGNSTGFVVKNLTEGRLSVNRTTLYRATLDVDGVFRLYQHQIGTSSSFSSKILWVAIVDEDRCAVKGTCGLNSYCSLNGTGIDCFCPPRFIYIDSEKPQEGCKLNSTIEDCLEDKSGNSYNISLLENIYWERDEDQLCFKHKLPLRYGKKNSTSQNKALIKVRMWSYKIISRQVSSPDVFEEIKLRSFSYEQIVLATENFKEEIGRGGSGRVYKGCINGGKEIAVKKLIKIVEEGESEFRNEMKIIGRIHHKNLVDLVGFCSEGSNRLLVYELMRNGSLGNLLFRAEQRPSWSERRRIALEIAEGLHYLHDECETRIIHCDIKPHNILMDESWKAKISDFGLSKLLKTDQTRTYTVLRGTRGYTAPQWHSRNNPITVKADVYSFGVMLLEIVCCRKNVDESLRDDEIVLIDWAYQCYEAGELQNLVSDQEDVNMEEFENLVKIGLWCVECELNLRPTMKQVIWMMEGIVVIPHYTRQ</sequence>
<dbReference type="InterPro" id="IPR001480">
    <property type="entry name" value="Bulb-type_lectin_dom"/>
</dbReference>
<keyword evidence="11" id="KW-1133">Transmembrane helix</keyword>
<feature type="domain" description="Protein kinase" evidence="20">
    <location>
        <begin position="451"/>
        <end position="721"/>
    </location>
</feature>
<dbReference type="AlphaFoldDB" id="A0AAP0R136"/>
<evidence type="ECO:0000256" key="3">
    <source>
        <dbReference type="ARBA" id="ARBA00022536"/>
    </source>
</evidence>
<evidence type="ECO:0000256" key="17">
    <source>
        <dbReference type="ARBA" id="ARBA00048679"/>
    </source>
</evidence>
<keyword evidence="4 18" id="KW-0808">Transferase</keyword>
<dbReference type="GO" id="GO:0004674">
    <property type="term" value="F:protein serine/threonine kinase activity"/>
    <property type="evidence" value="ECO:0007669"/>
    <property type="project" value="UniProtKB-KW"/>
</dbReference>
<dbReference type="InterPro" id="IPR017441">
    <property type="entry name" value="Protein_kinase_ATP_BS"/>
</dbReference>
<dbReference type="Gene3D" id="3.30.200.20">
    <property type="entry name" value="Phosphorylase Kinase, domain 1"/>
    <property type="match status" value="1"/>
</dbReference>
<keyword evidence="6" id="KW-0732">Signal</keyword>
<comment type="catalytic activity">
    <reaction evidence="17 18">
        <text>L-seryl-[protein] + ATP = O-phospho-L-seryl-[protein] + ADP + H(+)</text>
        <dbReference type="Rhea" id="RHEA:17989"/>
        <dbReference type="Rhea" id="RHEA-COMP:9863"/>
        <dbReference type="Rhea" id="RHEA-COMP:11604"/>
        <dbReference type="ChEBI" id="CHEBI:15378"/>
        <dbReference type="ChEBI" id="CHEBI:29999"/>
        <dbReference type="ChEBI" id="CHEBI:30616"/>
        <dbReference type="ChEBI" id="CHEBI:83421"/>
        <dbReference type="ChEBI" id="CHEBI:456216"/>
        <dbReference type="EC" id="2.7.11.1"/>
    </reaction>
</comment>
<evidence type="ECO:0000256" key="7">
    <source>
        <dbReference type="ARBA" id="ARBA00022734"/>
    </source>
</evidence>
<dbReference type="EMBL" id="JBCGBO010000001">
    <property type="protein sequence ID" value="KAK9230339.1"/>
    <property type="molecule type" value="Genomic_DNA"/>
</dbReference>
<dbReference type="InterPro" id="IPR036426">
    <property type="entry name" value="Bulb-type_lectin_dom_sf"/>
</dbReference>
<evidence type="ECO:0000256" key="13">
    <source>
        <dbReference type="ARBA" id="ARBA00023157"/>
    </source>
</evidence>
<evidence type="ECO:0000259" key="21">
    <source>
        <dbReference type="PROSITE" id="PS50927"/>
    </source>
</evidence>
<reference evidence="22 23" key="1">
    <citation type="submission" date="2024-05" db="EMBL/GenBank/DDBJ databases">
        <title>Haplotype-resolved chromosome-level genome assembly of Huyou (Citrus changshanensis).</title>
        <authorList>
            <person name="Miao C."/>
            <person name="Chen W."/>
            <person name="Wu Y."/>
            <person name="Wang L."/>
            <person name="Zhao S."/>
            <person name="Grierson D."/>
            <person name="Xu C."/>
            <person name="Chen K."/>
        </authorList>
    </citation>
    <scope>NUCLEOTIDE SEQUENCE [LARGE SCALE GENOMIC DNA]</scope>
    <source>
        <strain evidence="22">01-14</strain>
        <tissue evidence="22">Leaf</tissue>
    </source>
</reference>
<dbReference type="Pfam" id="PF00069">
    <property type="entry name" value="Pkinase"/>
    <property type="match status" value="1"/>
</dbReference>
<name>A0AAP0R136_9ROSI</name>
<evidence type="ECO:0000256" key="16">
    <source>
        <dbReference type="ARBA" id="ARBA00047899"/>
    </source>
</evidence>
<evidence type="ECO:0000256" key="12">
    <source>
        <dbReference type="ARBA" id="ARBA00023136"/>
    </source>
</evidence>
<keyword evidence="15" id="KW-0325">Glycoprotein</keyword>
<keyword evidence="10 18" id="KW-0067">ATP-binding</keyword>
<feature type="binding site" evidence="19">
    <location>
        <position position="480"/>
    </location>
    <ligand>
        <name>ATP</name>
        <dbReference type="ChEBI" id="CHEBI:30616"/>
    </ligand>
</feature>
<evidence type="ECO:0000256" key="9">
    <source>
        <dbReference type="ARBA" id="ARBA00022777"/>
    </source>
</evidence>
<dbReference type="PROSITE" id="PS50011">
    <property type="entry name" value="PROTEIN_KINASE_DOM"/>
    <property type="match status" value="1"/>
</dbReference>
<feature type="domain" description="Bulb-type lectin" evidence="21">
    <location>
        <begin position="51"/>
        <end position="173"/>
    </location>
</feature>
<keyword evidence="9 18" id="KW-0418">Kinase</keyword>
<dbReference type="InterPro" id="IPR008271">
    <property type="entry name" value="Ser/Thr_kinase_AS"/>
</dbReference>
<evidence type="ECO:0000256" key="6">
    <source>
        <dbReference type="ARBA" id="ARBA00022729"/>
    </source>
</evidence>
<dbReference type="Gene3D" id="1.10.510.10">
    <property type="entry name" value="Transferase(Phosphotransferase) domain 1"/>
    <property type="match status" value="1"/>
</dbReference>
<evidence type="ECO:0000256" key="5">
    <source>
        <dbReference type="ARBA" id="ARBA00022692"/>
    </source>
</evidence>
<comment type="catalytic activity">
    <reaction evidence="16 18">
        <text>L-threonyl-[protein] + ATP = O-phospho-L-threonyl-[protein] + ADP + H(+)</text>
        <dbReference type="Rhea" id="RHEA:46608"/>
        <dbReference type="Rhea" id="RHEA-COMP:11060"/>
        <dbReference type="Rhea" id="RHEA-COMP:11605"/>
        <dbReference type="ChEBI" id="CHEBI:15378"/>
        <dbReference type="ChEBI" id="CHEBI:30013"/>
        <dbReference type="ChEBI" id="CHEBI:30616"/>
        <dbReference type="ChEBI" id="CHEBI:61977"/>
        <dbReference type="ChEBI" id="CHEBI:456216"/>
        <dbReference type="EC" id="2.7.11.1"/>
    </reaction>
</comment>
<evidence type="ECO:0000256" key="11">
    <source>
        <dbReference type="ARBA" id="ARBA00022989"/>
    </source>
</evidence>
<dbReference type="Proteomes" id="UP001428341">
    <property type="component" value="Unassembled WGS sequence"/>
</dbReference>
<dbReference type="PROSITE" id="PS00108">
    <property type="entry name" value="PROTEIN_KINASE_ST"/>
    <property type="match status" value="1"/>
</dbReference>
<keyword evidence="23" id="KW-1185">Reference proteome</keyword>
<keyword evidence="13" id="KW-1015">Disulfide bond</keyword>
<dbReference type="GO" id="GO:0016020">
    <property type="term" value="C:membrane"/>
    <property type="evidence" value="ECO:0007669"/>
    <property type="project" value="UniProtKB-SubCell"/>
</dbReference>
<dbReference type="SUPFAM" id="SSF56112">
    <property type="entry name" value="Protein kinase-like (PK-like)"/>
    <property type="match status" value="1"/>
</dbReference>
<comment type="subcellular location">
    <subcellularLocation>
        <location evidence="1">Membrane</location>
        <topology evidence="1">Single-pass type I membrane protein</topology>
    </subcellularLocation>
</comment>
<dbReference type="PANTHER" id="PTHR47976:SF85">
    <property type="entry name" value="RECEPTOR-LIKE SERINE_THREONINE-PROTEIN KINASE"/>
    <property type="match status" value="1"/>
</dbReference>
<dbReference type="FunFam" id="1.10.510.10:FF:000237">
    <property type="entry name" value="G-type lectin S-receptor-like serine/threonine-protein kinase"/>
    <property type="match status" value="1"/>
</dbReference>
<accession>A0AAP0R136</accession>
<dbReference type="EC" id="2.7.11.1" evidence="18"/>
<dbReference type="Gene3D" id="2.90.10.10">
    <property type="entry name" value="Bulb-type lectin domain"/>
    <property type="match status" value="2"/>
</dbReference>
<gene>
    <name evidence="22" type="ORF">WN944_023306</name>
</gene>